<dbReference type="GO" id="GO:0003677">
    <property type="term" value="F:DNA binding"/>
    <property type="evidence" value="ECO:0007669"/>
    <property type="project" value="InterPro"/>
</dbReference>
<proteinExistence type="predicted"/>
<dbReference type="EMBL" id="JABWDY010028988">
    <property type="protein sequence ID" value="KAF5186648.1"/>
    <property type="molecule type" value="Genomic_DNA"/>
</dbReference>
<feature type="domain" description="Transposase Tc1-like" evidence="1">
    <location>
        <begin position="28"/>
        <end position="92"/>
    </location>
</feature>
<dbReference type="GO" id="GO:0006313">
    <property type="term" value="P:DNA transposition"/>
    <property type="evidence" value="ECO:0007669"/>
    <property type="project" value="InterPro"/>
</dbReference>
<dbReference type="AlphaFoldDB" id="A0A7J6VQ04"/>
<accession>A0A7J6VQ04</accession>
<dbReference type="InterPro" id="IPR002492">
    <property type="entry name" value="Transposase_Tc1-like"/>
</dbReference>
<evidence type="ECO:0000313" key="3">
    <source>
        <dbReference type="Proteomes" id="UP000554482"/>
    </source>
</evidence>
<dbReference type="GO" id="GO:0015074">
    <property type="term" value="P:DNA integration"/>
    <property type="evidence" value="ECO:0007669"/>
    <property type="project" value="InterPro"/>
</dbReference>
<evidence type="ECO:0000313" key="2">
    <source>
        <dbReference type="EMBL" id="KAF5186648.1"/>
    </source>
</evidence>
<protein>
    <submittedName>
        <fullName evidence="2">Transposable element tc1 transposase protein</fullName>
    </submittedName>
</protein>
<dbReference type="OrthoDB" id="5410741at2759"/>
<dbReference type="Pfam" id="PF01498">
    <property type="entry name" value="HTH_Tnp_Tc3_2"/>
    <property type="match status" value="1"/>
</dbReference>
<gene>
    <name evidence="2" type="ORF">FRX31_023765</name>
</gene>
<reference evidence="2 3" key="1">
    <citation type="submission" date="2020-06" db="EMBL/GenBank/DDBJ databases">
        <title>Transcriptomic and genomic resources for Thalictrum thalictroides and T. hernandezii: Facilitating candidate gene discovery in an emerging model plant lineage.</title>
        <authorList>
            <person name="Arias T."/>
            <person name="Riano-Pachon D.M."/>
            <person name="Di Stilio V.S."/>
        </authorList>
    </citation>
    <scope>NUCLEOTIDE SEQUENCE [LARGE SCALE GENOMIC DNA]</scope>
    <source>
        <strain evidence="3">cv. WT478/WT964</strain>
        <tissue evidence="2">Leaves</tissue>
    </source>
</reference>
<dbReference type="Proteomes" id="UP000554482">
    <property type="component" value="Unassembled WGS sequence"/>
</dbReference>
<evidence type="ECO:0000259" key="1">
    <source>
        <dbReference type="Pfam" id="PF01498"/>
    </source>
</evidence>
<keyword evidence="3" id="KW-1185">Reference proteome</keyword>
<dbReference type="InterPro" id="IPR036397">
    <property type="entry name" value="RNaseH_sf"/>
</dbReference>
<dbReference type="Gene3D" id="3.30.420.10">
    <property type="entry name" value="Ribonuclease H-like superfamily/Ribonuclease H"/>
    <property type="match status" value="1"/>
</dbReference>
<comment type="caution">
    <text evidence="2">The sequence shown here is derived from an EMBL/GenBank/DDBJ whole genome shotgun (WGS) entry which is preliminary data.</text>
</comment>
<sequence length="122" mass="14564">MGHTSPKKNKGRSPKLTDVQVDELEEYVRMSRETRRMSYLELSSKFPDWIVGELAIKNALERRGYSRCIARQKPPISERNRAIRRSWAEAHLLWSEEDWSRILWSDETYINDSSTRKYVTRM</sequence>
<organism evidence="2 3">
    <name type="scientific">Thalictrum thalictroides</name>
    <name type="common">Rue-anemone</name>
    <name type="synonym">Anemone thalictroides</name>
    <dbReference type="NCBI Taxonomy" id="46969"/>
    <lineage>
        <taxon>Eukaryota</taxon>
        <taxon>Viridiplantae</taxon>
        <taxon>Streptophyta</taxon>
        <taxon>Embryophyta</taxon>
        <taxon>Tracheophyta</taxon>
        <taxon>Spermatophyta</taxon>
        <taxon>Magnoliopsida</taxon>
        <taxon>Ranunculales</taxon>
        <taxon>Ranunculaceae</taxon>
        <taxon>Thalictroideae</taxon>
        <taxon>Thalictrum</taxon>
    </lineage>
</organism>
<name>A0A7J6VQ04_THATH</name>
<feature type="non-terminal residue" evidence="2">
    <location>
        <position position="122"/>
    </location>
</feature>